<dbReference type="GO" id="GO:0005886">
    <property type="term" value="C:plasma membrane"/>
    <property type="evidence" value="ECO:0007669"/>
    <property type="project" value="UniProtKB-SubCell"/>
</dbReference>
<name>A0A1H9BK99_9GAMM</name>
<gene>
    <name evidence="14" type="ORF">SAMN05421693_10965</name>
</gene>
<feature type="coiled-coil region" evidence="10">
    <location>
        <begin position="280"/>
        <end position="314"/>
    </location>
</feature>
<keyword evidence="15" id="KW-1185">Reference proteome</keyword>
<dbReference type="EMBL" id="FOFO01000009">
    <property type="protein sequence ID" value="SEP89402.1"/>
    <property type="molecule type" value="Genomic_DNA"/>
</dbReference>
<evidence type="ECO:0000256" key="2">
    <source>
        <dbReference type="ARBA" id="ARBA00009477"/>
    </source>
</evidence>
<dbReference type="InterPro" id="IPR010129">
    <property type="entry name" value="T1SS_HlyD"/>
</dbReference>
<dbReference type="GO" id="GO:0008233">
    <property type="term" value="F:peptidase activity"/>
    <property type="evidence" value="ECO:0007669"/>
    <property type="project" value="UniProtKB-KW"/>
</dbReference>
<dbReference type="Pfam" id="PF25994">
    <property type="entry name" value="HH_AprE"/>
    <property type="match status" value="1"/>
</dbReference>
<organism evidence="14 15">
    <name type="scientific">Ectothiorhodospira magna</name>
    <dbReference type="NCBI Taxonomy" id="867345"/>
    <lineage>
        <taxon>Bacteria</taxon>
        <taxon>Pseudomonadati</taxon>
        <taxon>Pseudomonadota</taxon>
        <taxon>Gammaproteobacteria</taxon>
        <taxon>Chromatiales</taxon>
        <taxon>Ectothiorhodospiraceae</taxon>
        <taxon>Ectothiorhodospira</taxon>
    </lineage>
</organism>
<keyword evidence="4 9" id="KW-1003">Cell membrane</keyword>
<evidence type="ECO:0000256" key="1">
    <source>
        <dbReference type="ARBA" id="ARBA00004377"/>
    </source>
</evidence>
<evidence type="ECO:0000256" key="8">
    <source>
        <dbReference type="ARBA" id="ARBA00023136"/>
    </source>
</evidence>
<dbReference type="InterPro" id="IPR058781">
    <property type="entry name" value="HH_AprE-like"/>
</dbReference>
<accession>A0A1H9BK99</accession>
<dbReference type="GO" id="GO:0006508">
    <property type="term" value="P:proteolysis"/>
    <property type="evidence" value="ECO:0007669"/>
    <property type="project" value="UniProtKB-KW"/>
</dbReference>
<feature type="domain" description="AprE-like long alpha-helical hairpin" evidence="12">
    <location>
        <begin position="118"/>
        <end position="307"/>
    </location>
</feature>
<comment type="similarity">
    <text evidence="2 9">Belongs to the membrane fusion protein (MFP) (TC 8.A.1) family.</text>
</comment>
<feature type="region of interest" description="Disordered" evidence="11">
    <location>
        <begin position="1"/>
        <end position="34"/>
    </location>
</feature>
<evidence type="ECO:0000256" key="4">
    <source>
        <dbReference type="ARBA" id="ARBA00022475"/>
    </source>
</evidence>
<keyword evidence="14" id="KW-0645">Protease</keyword>
<evidence type="ECO:0000259" key="12">
    <source>
        <dbReference type="Pfam" id="PF25994"/>
    </source>
</evidence>
<dbReference type="AlphaFoldDB" id="A0A1H9BK99"/>
<feature type="transmembrane region" description="Helical" evidence="9">
    <location>
        <begin position="39"/>
        <end position="61"/>
    </location>
</feature>
<dbReference type="RefSeq" id="WP_090205394.1">
    <property type="nucleotide sequence ID" value="NZ_FOFO01000009.1"/>
</dbReference>
<dbReference type="InterPro" id="IPR050739">
    <property type="entry name" value="MFP"/>
</dbReference>
<keyword evidence="5 9" id="KW-0997">Cell inner membrane</keyword>
<evidence type="ECO:0000256" key="3">
    <source>
        <dbReference type="ARBA" id="ARBA00022448"/>
    </source>
</evidence>
<dbReference type="Proteomes" id="UP000199496">
    <property type="component" value="Unassembled WGS sequence"/>
</dbReference>
<dbReference type="Pfam" id="PF26002">
    <property type="entry name" value="Beta-barrel_AprE"/>
    <property type="match status" value="1"/>
</dbReference>
<dbReference type="PANTHER" id="PTHR30386">
    <property type="entry name" value="MEMBRANE FUSION SUBUNIT OF EMRAB-TOLC MULTIDRUG EFFLUX PUMP"/>
    <property type="match status" value="1"/>
</dbReference>
<dbReference type="NCBIfam" id="TIGR01843">
    <property type="entry name" value="type_I_hlyD"/>
    <property type="match status" value="1"/>
</dbReference>
<dbReference type="PRINTS" id="PR01490">
    <property type="entry name" value="RTXTOXIND"/>
</dbReference>
<protein>
    <recommendedName>
        <fullName evidence="9">Membrane fusion protein (MFP) family protein</fullName>
    </recommendedName>
</protein>
<keyword evidence="3 9" id="KW-0813">Transport</keyword>
<reference evidence="14 15" key="1">
    <citation type="submission" date="2016-10" db="EMBL/GenBank/DDBJ databases">
        <authorList>
            <person name="de Groot N.N."/>
        </authorList>
    </citation>
    <scope>NUCLEOTIDE SEQUENCE [LARGE SCALE GENOMIC DNA]</scope>
    <source>
        <strain evidence="14 15">B7-7</strain>
    </source>
</reference>
<evidence type="ECO:0000256" key="10">
    <source>
        <dbReference type="SAM" id="Coils"/>
    </source>
</evidence>
<dbReference type="GO" id="GO:0015031">
    <property type="term" value="P:protein transport"/>
    <property type="evidence" value="ECO:0007669"/>
    <property type="project" value="InterPro"/>
</dbReference>
<feature type="domain" description="AprE-like beta-barrel" evidence="13">
    <location>
        <begin position="349"/>
        <end position="437"/>
    </location>
</feature>
<keyword evidence="6 9" id="KW-0812">Transmembrane</keyword>
<evidence type="ECO:0000256" key="11">
    <source>
        <dbReference type="SAM" id="MobiDB-lite"/>
    </source>
</evidence>
<proteinExistence type="inferred from homology"/>
<comment type="subcellular location">
    <subcellularLocation>
        <location evidence="1 9">Cell inner membrane</location>
        <topology evidence="1 9">Single-pass membrane protein</topology>
    </subcellularLocation>
</comment>
<keyword evidence="10" id="KW-0175">Coiled coil</keyword>
<evidence type="ECO:0000256" key="7">
    <source>
        <dbReference type="ARBA" id="ARBA00022989"/>
    </source>
</evidence>
<dbReference type="InterPro" id="IPR058982">
    <property type="entry name" value="Beta-barrel_AprE"/>
</dbReference>
<keyword evidence="14" id="KW-0378">Hydrolase</keyword>
<dbReference type="SUPFAM" id="SSF56954">
    <property type="entry name" value="Outer membrane efflux proteins (OEP)"/>
    <property type="match status" value="1"/>
</dbReference>
<evidence type="ECO:0000313" key="14">
    <source>
        <dbReference type="EMBL" id="SEP89402.1"/>
    </source>
</evidence>
<feature type="coiled-coil region" evidence="10">
    <location>
        <begin position="178"/>
        <end position="219"/>
    </location>
</feature>
<evidence type="ECO:0000256" key="5">
    <source>
        <dbReference type="ARBA" id="ARBA00022519"/>
    </source>
</evidence>
<dbReference type="PANTHER" id="PTHR30386:SF17">
    <property type="entry name" value="ALKALINE PROTEASE SECRETION PROTEIN APRE"/>
    <property type="match status" value="1"/>
</dbReference>
<sequence length="460" mass="50974">MKDLIKRTGDIISRPGTRLTTEGEGEGGRPSAAVERGPGGIMTLGWLIIILGLFGFGVWAATAPLDSGVTAPGTIVVDSQRIRVQHLTGGIVDDILVRDGDQVHRGQVMIRLNRTNPQAELAIVRSQLLSFLAVEARLLAERDGADALVLPPDVVQEMHDPRIAQVVSTQQQLFTTRRDGLGNELAILEENARGIREQIQGLEAQQTSKRRQIELLEEELAAMQVLFEEGYVPRTRIFELERALAQTQAGLSEDIAALGRARAALSEVRLHKVQREQEYHKDIDTQLGNIQREVDSLQERRIALTDQLERVEIRAPVTGVVVNRQINSIGGVIRAGEDILELVPDGEPLVVQAQVPPQSIELVTEGLTAMVRFTALSTMNPVVEGQVTRVSADRLTDQRSGMDYFEVRIEVTPEELARLTFERIVPGMPVDVVIRTGEHSLLHYLLKPVMDHVFTAFRER</sequence>
<keyword evidence="8 9" id="KW-0472">Membrane</keyword>
<dbReference type="OrthoDB" id="9775513at2"/>
<dbReference type="Gene3D" id="2.40.30.170">
    <property type="match status" value="1"/>
</dbReference>
<dbReference type="STRING" id="867345.SAMN05421693_10965"/>
<keyword evidence="7 9" id="KW-1133">Transmembrane helix</keyword>
<evidence type="ECO:0000259" key="13">
    <source>
        <dbReference type="Pfam" id="PF26002"/>
    </source>
</evidence>
<evidence type="ECO:0000256" key="9">
    <source>
        <dbReference type="RuleBase" id="RU365093"/>
    </source>
</evidence>
<evidence type="ECO:0000313" key="15">
    <source>
        <dbReference type="Proteomes" id="UP000199496"/>
    </source>
</evidence>
<evidence type="ECO:0000256" key="6">
    <source>
        <dbReference type="ARBA" id="ARBA00022692"/>
    </source>
</evidence>